<evidence type="ECO:0000256" key="4">
    <source>
        <dbReference type="ARBA" id="ARBA00023242"/>
    </source>
</evidence>
<evidence type="ECO:0000259" key="7">
    <source>
        <dbReference type="Pfam" id="PF08914"/>
    </source>
</evidence>
<proteinExistence type="inferred from homology"/>
<feature type="domain" description="TERF2-interacting telomeric protein 1 Myb" evidence="7">
    <location>
        <begin position="119"/>
        <end position="174"/>
    </location>
</feature>
<keyword evidence="2 5" id="KW-0158">Chromosome</keyword>
<evidence type="ECO:0000313" key="9">
    <source>
        <dbReference type="EMBL" id="KAK8152564.1"/>
    </source>
</evidence>
<comment type="caution">
    <text evidence="9">The sequence shown here is derived from an EMBL/GenBank/DDBJ whole genome shotgun (WGS) entry which is preliminary data.</text>
</comment>
<dbReference type="SUPFAM" id="SSF52113">
    <property type="entry name" value="BRCT domain"/>
    <property type="match status" value="1"/>
</dbReference>
<keyword evidence="10" id="KW-1185">Reference proteome</keyword>
<dbReference type="Proteomes" id="UP001456524">
    <property type="component" value="Unassembled WGS sequence"/>
</dbReference>
<gene>
    <name evidence="9" type="ORF">IWX90DRAFT_375795</name>
</gene>
<dbReference type="InterPro" id="IPR001357">
    <property type="entry name" value="BRCT_dom"/>
</dbReference>
<sequence>LSGAMIVITDFSKEPPIKGDLFAGLQFWISQRCPNRIDLVKRVKYNGGEVVLNEKLAQYLIADHERGSLPSASISYRFILDSVDNQQLEDVENHRCGPPIGSARTTASARPPRHGRVPFSAQDDIDLYRYVTSCKGKKCHINGNEIYKEFAKQNPRHSFQSWRDRYVKHLSVKPPLGASRLTPSPEPRPSESHTNTNDQKTLSETSTKPSDK</sequence>
<dbReference type="PANTHER" id="PTHR16466">
    <property type="entry name" value="TELOMERE REPEAT-BINDING FACTOR 2-INTERACTING PROTEIN 1"/>
    <property type="match status" value="1"/>
</dbReference>
<dbReference type="Pfam" id="PF08914">
    <property type="entry name" value="Myb_Rap1"/>
    <property type="match status" value="1"/>
</dbReference>
<keyword evidence="4 5" id="KW-0539">Nucleus</keyword>
<accession>A0ABR1XFK6</accession>
<evidence type="ECO:0000256" key="5">
    <source>
        <dbReference type="RuleBase" id="RU367107"/>
    </source>
</evidence>
<comment type="similarity">
    <text evidence="1 5">Belongs to the RAP1 family.</text>
</comment>
<evidence type="ECO:0000259" key="8">
    <source>
        <dbReference type="Pfam" id="PF16589"/>
    </source>
</evidence>
<name>A0ABR1XFK6_9PEZI</name>
<evidence type="ECO:0000256" key="3">
    <source>
        <dbReference type="ARBA" id="ARBA00022895"/>
    </source>
</evidence>
<feature type="region of interest" description="Disordered" evidence="6">
    <location>
        <begin position="173"/>
        <end position="212"/>
    </location>
</feature>
<comment type="function">
    <text evidence="5">Involved in the regulation of telomere length, clustering and has a specific role in telomere position effect (TPE).</text>
</comment>
<dbReference type="PANTHER" id="PTHR16466:SF6">
    <property type="entry name" value="TELOMERIC REPEAT-BINDING FACTOR 2-INTERACTING PROTEIN 1"/>
    <property type="match status" value="1"/>
</dbReference>
<protein>
    <recommendedName>
        <fullName evidence="5">DNA-binding protein RAP1</fullName>
    </recommendedName>
</protein>
<dbReference type="Pfam" id="PF16589">
    <property type="entry name" value="BRCT_2"/>
    <property type="match status" value="1"/>
</dbReference>
<feature type="non-terminal residue" evidence="9">
    <location>
        <position position="212"/>
    </location>
</feature>
<comment type="subcellular location">
    <subcellularLocation>
        <location evidence="5">Nucleus</location>
    </subcellularLocation>
    <subcellularLocation>
        <location evidence="5">Chromosome</location>
        <location evidence="5">Telomere</location>
    </subcellularLocation>
</comment>
<dbReference type="Gene3D" id="1.10.10.60">
    <property type="entry name" value="Homeodomain-like"/>
    <property type="match status" value="1"/>
</dbReference>
<organism evidence="9 10">
    <name type="scientific">Phyllosticta citrichinensis</name>
    <dbReference type="NCBI Taxonomy" id="1130410"/>
    <lineage>
        <taxon>Eukaryota</taxon>
        <taxon>Fungi</taxon>
        <taxon>Dikarya</taxon>
        <taxon>Ascomycota</taxon>
        <taxon>Pezizomycotina</taxon>
        <taxon>Dothideomycetes</taxon>
        <taxon>Dothideomycetes incertae sedis</taxon>
        <taxon>Botryosphaeriales</taxon>
        <taxon>Phyllostictaceae</taxon>
        <taxon>Phyllosticta</taxon>
    </lineage>
</organism>
<dbReference type="InterPro" id="IPR036420">
    <property type="entry name" value="BRCT_dom_sf"/>
</dbReference>
<evidence type="ECO:0000313" key="10">
    <source>
        <dbReference type="Proteomes" id="UP001456524"/>
    </source>
</evidence>
<reference evidence="9 10" key="1">
    <citation type="journal article" date="2022" name="G3 (Bethesda)">
        <title>Enemy or ally: a genomic approach to elucidate the lifestyle of Phyllosticta citrichinaensis.</title>
        <authorList>
            <person name="Buijs V.A."/>
            <person name="Groenewald J.Z."/>
            <person name="Haridas S."/>
            <person name="LaButti K.M."/>
            <person name="Lipzen A."/>
            <person name="Martin F.M."/>
            <person name="Barry K."/>
            <person name="Grigoriev I.V."/>
            <person name="Crous P.W."/>
            <person name="Seidl M.F."/>
        </authorList>
    </citation>
    <scope>NUCLEOTIDE SEQUENCE [LARGE SCALE GENOMIC DNA]</scope>
    <source>
        <strain evidence="9 10">CBS 129764</strain>
    </source>
</reference>
<evidence type="ECO:0000256" key="6">
    <source>
        <dbReference type="SAM" id="MobiDB-lite"/>
    </source>
</evidence>
<feature type="region of interest" description="Disordered" evidence="6">
    <location>
        <begin position="96"/>
        <end position="118"/>
    </location>
</feature>
<dbReference type="InterPro" id="IPR009057">
    <property type="entry name" value="Homeodomain-like_sf"/>
</dbReference>
<feature type="non-terminal residue" evidence="9">
    <location>
        <position position="1"/>
    </location>
</feature>
<evidence type="ECO:0000256" key="1">
    <source>
        <dbReference type="ARBA" id="ARBA00010467"/>
    </source>
</evidence>
<dbReference type="SUPFAM" id="SSF46689">
    <property type="entry name" value="Homeodomain-like"/>
    <property type="match status" value="1"/>
</dbReference>
<dbReference type="InterPro" id="IPR015010">
    <property type="entry name" value="TERF2IP_Myb"/>
</dbReference>
<keyword evidence="3 5" id="KW-0779">Telomere</keyword>
<evidence type="ECO:0000256" key="2">
    <source>
        <dbReference type="ARBA" id="ARBA00022454"/>
    </source>
</evidence>
<feature type="domain" description="BRCT" evidence="8">
    <location>
        <begin position="20"/>
        <end position="94"/>
    </location>
</feature>
<feature type="compositionally biased region" description="Polar residues" evidence="6">
    <location>
        <begin position="192"/>
        <end position="212"/>
    </location>
</feature>
<dbReference type="CDD" id="cd11655">
    <property type="entry name" value="rap1_myb-like"/>
    <property type="match status" value="1"/>
</dbReference>
<comment type="subunit">
    <text evidence="5">Homodimer.</text>
</comment>
<dbReference type="InterPro" id="IPR039595">
    <property type="entry name" value="TE2IP/Rap1"/>
</dbReference>
<dbReference type="EMBL" id="JBBWUH010000014">
    <property type="protein sequence ID" value="KAK8152564.1"/>
    <property type="molecule type" value="Genomic_DNA"/>
</dbReference>
<dbReference type="Gene3D" id="3.40.50.10190">
    <property type="entry name" value="BRCT domain"/>
    <property type="match status" value="1"/>
</dbReference>